<keyword evidence="3" id="KW-0456">Lyase</keyword>
<dbReference type="PANTHER" id="PTHR42735:SF4">
    <property type="entry name" value="PYRIDOXAL PHOSPHATE-DEPENDENT DECARBOXYLASE FAMILY PROTEIN"/>
    <property type="match status" value="1"/>
</dbReference>
<accession>A0ABR3SWB2</accession>
<dbReference type="Gene3D" id="3.40.640.10">
    <property type="entry name" value="Type I PLP-dependent aspartate aminotransferase-like (Major domain)"/>
    <property type="match status" value="2"/>
</dbReference>
<sequence>MSNFKIGGGISVPKLGSASATSGINVPKVGSVSASGGIDLSKGIGGITGGIELKKDGGNVFTSGASKKSVEDKSHQAISSYFIGPQAENLKYFKDNLDVVLDQLQESRLKYFPSDGEFITNEIQSSEMFKRRTEDVSRAIEATSKMLGQHSIPFWSPRYQAHMCTDLNMPAMLGYFSTMLYNPNNVAFEASPLTTLLEMEVGNQLSEMFGYDLNEKEDSSKPTPWARNIKFYPLSIRQALDGPLSFTADTFTIKTARNEEKLFKELSTWELLNLKPETILDIPDRLNREYNISSKFLEQVLDEFGIQSRGKDALERDFGIEKPAQYMVSNTRHYSWPKGGAIAGIGSNNMIGIDVDNGARMDMKKLEQRLEENLKNGQSVYAVVAIIGSTEEGAVDRLGDVLAMRRKFQARGLSFLVHADAAWGGYFASMLPRDYIPGSTFSGNLPVDLGGADGFVPDSSLRIETQEDIWWLRHADSITVDPHKAGYIPYPAGGLCYKDGRLRHLVTWTSPYLSQGSTLNIGVYGVEGSKPGASAVSTFLSNKCIGLDQEGYGALLGEATFSCSRLSAQWAAMTDDSMSFTVVPFNMLPSELADDATPESIEAEKQWIRDNILSASNLNIVSNSNTSPGGDSALSLLRKLGSDLNINAFAINFRNADGELNNDTLEANYLMQRVVQNFSVDSPADKPSEIPLYLTSTEFSPELYGDCAKNFKKRLGLDSEDGHDLFVLRNVVMSPFPTEKDFISELTNIFKKVVKTEVDTVRQRNESSASIHEFLMQGNDTVFLLHKPSFHVANHRRQTILEVGLPEVDMELYQTLRDQHREEVFTFKTTDAVDLTQVIEGSGELVGYMHSKLTGPILPPFKARVTNALLDRPLTGPCVSSTYPTTRMPFYLYGSTDSPTPEYHIDHALLRGPNIQLSASNVSFDDSVSSYLASTTNNHAPLLLTLDTVREETMQPFPVSNATLASLPNFFFAKDRQFDVSVWRDPVDRDETDGKKILKAWEGLWAGGEAEEGLVGRGKVTLGENVWVDAEKLNWDPYRREDDPTAWKCEFERYLKDVGQR</sequence>
<dbReference type="SUPFAM" id="SSF53383">
    <property type="entry name" value="PLP-dependent transferases"/>
    <property type="match status" value="1"/>
</dbReference>
<reference evidence="4 5" key="1">
    <citation type="submission" date="2024-02" db="EMBL/GenBank/DDBJ databases">
        <title>De novo assembly and annotation of 12 fungi associated with fruit tree decline syndrome in Ontario, Canada.</title>
        <authorList>
            <person name="Sulman M."/>
            <person name="Ellouze W."/>
            <person name="Ilyukhin E."/>
        </authorList>
    </citation>
    <scope>NUCLEOTIDE SEQUENCE [LARGE SCALE GENOMIC DNA]</scope>
    <source>
        <strain evidence="4 5">M1-105</strain>
    </source>
</reference>
<dbReference type="Pfam" id="PF00282">
    <property type="entry name" value="Pyridoxal_deC"/>
    <property type="match status" value="1"/>
</dbReference>
<evidence type="ECO:0000313" key="5">
    <source>
        <dbReference type="Proteomes" id="UP001521116"/>
    </source>
</evidence>
<proteinExistence type="predicted"/>
<protein>
    <recommendedName>
        <fullName evidence="6">Pyridoxal-dependent decarboxylase domain protein</fullName>
    </recommendedName>
</protein>
<evidence type="ECO:0000313" key="4">
    <source>
        <dbReference type="EMBL" id="KAL1631219.1"/>
    </source>
</evidence>
<organism evidence="4 5">
    <name type="scientific">Neofusicoccum ribis</name>
    <dbReference type="NCBI Taxonomy" id="45134"/>
    <lineage>
        <taxon>Eukaryota</taxon>
        <taxon>Fungi</taxon>
        <taxon>Dikarya</taxon>
        <taxon>Ascomycota</taxon>
        <taxon>Pezizomycotina</taxon>
        <taxon>Dothideomycetes</taxon>
        <taxon>Dothideomycetes incertae sedis</taxon>
        <taxon>Botryosphaeriales</taxon>
        <taxon>Botryosphaeriaceae</taxon>
        <taxon>Neofusicoccum</taxon>
    </lineage>
</organism>
<comment type="cofactor">
    <cofactor evidence="1">
        <name>pyridoxal 5'-phosphate</name>
        <dbReference type="ChEBI" id="CHEBI:597326"/>
    </cofactor>
</comment>
<dbReference type="InterPro" id="IPR015421">
    <property type="entry name" value="PyrdxlP-dep_Trfase_major"/>
</dbReference>
<dbReference type="PANTHER" id="PTHR42735">
    <property type="match status" value="1"/>
</dbReference>
<evidence type="ECO:0000256" key="1">
    <source>
        <dbReference type="ARBA" id="ARBA00001933"/>
    </source>
</evidence>
<dbReference type="InterPro" id="IPR002129">
    <property type="entry name" value="PyrdxlP-dep_de-COase"/>
</dbReference>
<evidence type="ECO:0008006" key="6">
    <source>
        <dbReference type="Google" id="ProtNLM"/>
    </source>
</evidence>
<keyword evidence="5" id="KW-1185">Reference proteome</keyword>
<evidence type="ECO:0000256" key="2">
    <source>
        <dbReference type="ARBA" id="ARBA00022898"/>
    </source>
</evidence>
<gene>
    <name evidence="4" type="ORF">SLS56_004466</name>
</gene>
<dbReference type="Proteomes" id="UP001521116">
    <property type="component" value="Unassembled WGS sequence"/>
</dbReference>
<comment type="caution">
    <text evidence="4">The sequence shown here is derived from an EMBL/GenBank/DDBJ whole genome shotgun (WGS) entry which is preliminary data.</text>
</comment>
<keyword evidence="2" id="KW-0663">Pyridoxal phosphate</keyword>
<evidence type="ECO:0000256" key="3">
    <source>
        <dbReference type="ARBA" id="ARBA00023239"/>
    </source>
</evidence>
<dbReference type="Gene3D" id="3.90.1150.170">
    <property type="match status" value="1"/>
</dbReference>
<dbReference type="InterPro" id="IPR050477">
    <property type="entry name" value="GrpII_AminoAcid_Decarb"/>
</dbReference>
<dbReference type="EMBL" id="JAJVDC020000040">
    <property type="protein sequence ID" value="KAL1631219.1"/>
    <property type="molecule type" value="Genomic_DNA"/>
</dbReference>
<dbReference type="InterPro" id="IPR015424">
    <property type="entry name" value="PyrdxlP-dep_Trfase"/>
</dbReference>
<name>A0ABR3SWB2_9PEZI</name>